<dbReference type="Pfam" id="PF11695">
    <property type="entry name" value="DUF3291"/>
    <property type="match status" value="1"/>
</dbReference>
<evidence type="ECO:0000259" key="1">
    <source>
        <dbReference type="Pfam" id="PF11695"/>
    </source>
</evidence>
<dbReference type="EMBL" id="JAWIIV010000033">
    <property type="protein sequence ID" value="MEC4722650.1"/>
    <property type="molecule type" value="Genomic_DNA"/>
</dbReference>
<dbReference type="RefSeq" id="WP_326509318.1">
    <property type="nucleotide sequence ID" value="NZ_JAWIIV010000033.1"/>
</dbReference>
<dbReference type="InterPro" id="IPR021708">
    <property type="entry name" value="DUF3291"/>
</dbReference>
<keyword evidence="3" id="KW-1185">Reference proteome</keyword>
<name>A0ABU6JH89_9BURK</name>
<feature type="domain" description="DUF3291" evidence="1">
    <location>
        <begin position="5"/>
        <end position="141"/>
    </location>
</feature>
<organism evidence="2 3">
    <name type="scientific">Noviherbaspirillum album</name>
    <dbReference type="NCBI Taxonomy" id="3080276"/>
    <lineage>
        <taxon>Bacteria</taxon>
        <taxon>Pseudomonadati</taxon>
        <taxon>Pseudomonadota</taxon>
        <taxon>Betaproteobacteria</taxon>
        <taxon>Burkholderiales</taxon>
        <taxon>Oxalobacteraceae</taxon>
        <taxon>Noviherbaspirillum</taxon>
    </lineage>
</organism>
<dbReference type="InterPro" id="IPR011008">
    <property type="entry name" value="Dimeric_a/b-barrel"/>
</dbReference>
<comment type="caution">
    <text evidence="2">The sequence shown here is derived from an EMBL/GenBank/DDBJ whole genome shotgun (WGS) entry which is preliminary data.</text>
</comment>
<reference evidence="2 3" key="1">
    <citation type="submission" date="2023-10" db="EMBL/GenBank/DDBJ databases">
        <title>Noviherbaspirillum sp. CPCC 100848 genome assembly.</title>
        <authorList>
            <person name="Li X.Y."/>
            <person name="Fang X.M."/>
        </authorList>
    </citation>
    <scope>NUCLEOTIDE SEQUENCE [LARGE SCALE GENOMIC DNA]</scope>
    <source>
        <strain evidence="2 3">CPCC 100848</strain>
    </source>
</reference>
<dbReference type="Proteomes" id="UP001352263">
    <property type="component" value="Unassembled WGS sequence"/>
</dbReference>
<sequence>MKCQLAQVNIARARAPIDHPSMAGFAARLDAVNALAENSPGFIWRLKTDAGDATSISAYDDELIIVNLSVWESVEHLKHFVYRSAHAEAMKLRRQWFERMRESHMALWWIAPGHAPTIAEAKERLAYLRLYGETEFAFSFANVIHPPSAVQAIELMEQAEQAITISGSPA</sequence>
<proteinExistence type="predicted"/>
<gene>
    <name evidence="2" type="ORF">RY831_26130</name>
</gene>
<accession>A0ABU6JH89</accession>
<protein>
    <submittedName>
        <fullName evidence="2">DUF3291 domain-containing protein</fullName>
    </submittedName>
</protein>
<evidence type="ECO:0000313" key="2">
    <source>
        <dbReference type="EMBL" id="MEC4722650.1"/>
    </source>
</evidence>
<evidence type="ECO:0000313" key="3">
    <source>
        <dbReference type="Proteomes" id="UP001352263"/>
    </source>
</evidence>
<dbReference type="SUPFAM" id="SSF54909">
    <property type="entry name" value="Dimeric alpha+beta barrel"/>
    <property type="match status" value="1"/>
</dbReference>